<evidence type="ECO:0000256" key="4">
    <source>
        <dbReference type="ARBA" id="ARBA00022692"/>
    </source>
</evidence>
<dbReference type="GO" id="GO:0048039">
    <property type="term" value="F:ubiquinone binding"/>
    <property type="evidence" value="ECO:0007669"/>
    <property type="project" value="TreeGrafter"/>
</dbReference>
<accession>A0A4T0M8U5</accession>
<keyword evidence="5 7" id="KW-1133">Transmembrane helix</keyword>
<feature type="transmembrane region" description="Helical" evidence="7">
    <location>
        <begin position="111"/>
        <end position="129"/>
    </location>
</feature>
<evidence type="ECO:0000313" key="12">
    <source>
        <dbReference type="EMBL" id="TIC60729.1"/>
    </source>
</evidence>
<dbReference type="EMBL" id="SPRX01000084">
    <property type="protein sequence ID" value="TIC61888.1"/>
    <property type="molecule type" value="Genomic_DNA"/>
</dbReference>
<evidence type="ECO:0000313" key="13">
    <source>
        <dbReference type="EMBL" id="TIC61888.1"/>
    </source>
</evidence>
<feature type="transmembrane region" description="Helical" evidence="7">
    <location>
        <begin position="209"/>
        <end position="232"/>
    </location>
</feature>
<dbReference type="EMBL" id="SPRW01000075">
    <property type="protein sequence ID" value="TIC60729.1"/>
    <property type="molecule type" value="Genomic_DNA"/>
</dbReference>
<dbReference type="InterPro" id="IPR010227">
    <property type="entry name" value="NADH_Q_OxRdtase_chainM/4"/>
</dbReference>
<organism evidence="9 17">
    <name type="scientific">Wallemia mellicola</name>
    <dbReference type="NCBI Taxonomy" id="1708541"/>
    <lineage>
        <taxon>Eukaryota</taxon>
        <taxon>Fungi</taxon>
        <taxon>Dikarya</taxon>
        <taxon>Basidiomycota</taxon>
        <taxon>Wallemiomycotina</taxon>
        <taxon>Wallemiomycetes</taxon>
        <taxon>Wallemiales</taxon>
        <taxon>Wallemiaceae</taxon>
        <taxon>Wallemia</taxon>
    </lineage>
</organism>
<gene>
    <name evidence="13" type="ORF">E3Q01_04212</name>
    <name evidence="12" type="ORF">E3Q02_04167</name>
    <name evidence="11" type="ORF">E3Q03_04183</name>
    <name evidence="10" type="ORF">E3Q10_04192</name>
    <name evidence="9" type="ORF">E3Q22_04217</name>
</gene>
<evidence type="ECO:0000313" key="17">
    <source>
        <dbReference type="Proteomes" id="UP000310685"/>
    </source>
</evidence>
<evidence type="ECO:0000256" key="1">
    <source>
        <dbReference type="ARBA" id="ARBA00003257"/>
    </source>
</evidence>
<dbReference type="Proteomes" id="UP000305362">
    <property type="component" value="Unassembled WGS sequence"/>
</dbReference>
<dbReference type="AlphaFoldDB" id="A0A4T0M8U5"/>
<dbReference type="PANTHER" id="PTHR43507">
    <property type="entry name" value="NADH-UBIQUINONE OXIDOREDUCTASE CHAIN 4"/>
    <property type="match status" value="1"/>
</dbReference>
<name>A0A4T0M8U5_9BASI</name>
<dbReference type="Proteomes" id="UP000309601">
    <property type="component" value="Unassembled WGS sequence"/>
</dbReference>
<dbReference type="InterPro" id="IPR001750">
    <property type="entry name" value="ND/Mrp_TM"/>
</dbReference>
<dbReference type="EMBL" id="SPRC01000076">
    <property type="protein sequence ID" value="TIB74325.1"/>
    <property type="molecule type" value="Genomic_DNA"/>
</dbReference>
<keyword evidence="4 7" id="KW-0812">Transmembrane</keyword>
<dbReference type="GO" id="GO:0015990">
    <property type="term" value="P:electron transport coupled proton transport"/>
    <property type="evidence" value="ECO:0007669"/>
    <property type="project" value="TreeGrafter"/>
</dbReference>
<dbReference type="Proteomes" id="UP000310685">
    <property type="component" value="Unassembled WGS sequence"/>
</dbReference>
<dbReference type="PANTHER" id="PTHR43507:SF1">
    <property type="entry name" value="NADH-UBIQUINONE OXIDOREDUCTASE CHAIN 4"/>
    <property type="match status" value="1"/>
</dbReference>
<feature type="transmembrane region" description="Helical" evidence="7">
    <location>
        <begin position="135"/>
        <end position="155"/>
    </location>
</feature>
<protein>
    <recommendedName>
        <fullName evidence="8">NADH:quinone oxidoreductase/Mrp antiporter transmembrane domain-containing protein</fullName>
    </recommendedName>
</protein>
<dbReference type="Pfam" id="PF00361">
    <property type="entry name" value="Proton_antipo_M"/>
    <property type="match status" value="1"/>
</dbReference>
<sequence length="480" mass="53666">MILSLILVPLATSLFISINNESSNNKSNVFNADPFIIALVGTVITFVLSLYLFVQFDNSHVGYQFVSQIFDTSFCSFHFGIDGLSLYFVLLTTFTMPISILASWTNVKFKAKYYLILLLVLESLLIAVFTVSDLILFYVFFESVLIPLFLIVGIWGGSNRIRASFLLFLYTLGGSLFMLLSILTINNNFGTTDFSYLRLHSINLDSQYILWLGVFIGLYIKTPLIPFGHIWLPRAHGEAPVAGSIILAGLILKLATYGYVRVLIDLMPEATSYYQPMIQMLALITVIYASFSCMRQQDSKSFIAMSSVQHQGIVILGLFSNNLIGIEGAMLLSVAHGFVSPGLFMIVGGILYDRFHTRVLRYYRGLTLYMPITSMLFFVLTLANCGVPLSLNWLGESLSLMGIFGKSMVVGTLAASSIVLGAAYSIWLYSRMSFGTYSKYLSYMKDLNRREFHVLLPLITMTILLGIYPNVILDNLHVAQ</sequence>
<evidence type="ECO:0000313" key="9">
    <source>
        <dbReference type="EMBL" id="TIB74325.1"/>
    </source>
</evidence>
<evidence type="ECO:0000259" key="8">
    <source>
        <dbReference type="Pfam" id="PF00361"/>
    </source>
</evidence>
<dbReference type="NCBIfam" id="TIGR01972">
    <property type="entry name" value="NDH_I_M"/>
    <property type="match status" value="1"/>
</dbReference>
<evidence type="ECO:0000313" key="16">
    <source>
        <dbReference type="Proteomes" id="UP000309601"/>
    </source>
</evidence>
<evidence type="ECO:0000256" key="7">
    <source>
        <dbReference type="SAM" id="Phobius"/>
    </source>
</evidence>
<dbReference type="GO" id="GO:0042773">
    <property type="term" value="P:ATP synthesis coupled electron transport"/>
    <property type="evidence" value="ECO:0007669"/>
    <property type="project" value="InterPro"/>
</dbReference>
<evidence type="ECO:0000313" key="14">
    <source>
        <dbReference type="Proteomes" id="UP000305362"/>
    </source>
</evidence>
<dbReference type="Proteomes" id="UP000305647">
    <property type="component" value="Unassembled WGS sequence"/>
</dbReference>
<dbReference type="GO" id="GO:0008137">
    <property type="term" value="F:NADH dehydrogenase (ubiquinone) activity"/>
    <property type="evidence" value="ECO:0007669"/>
    <property type="project" value="InterPro"/>
</dbReference>
<comment type="caution">
    <text evidence="9">The sequence shown here is derived from an EMBL/GenBank/DDBJ whole genome shotgun (WGS) entry which is preliminary data.</text>
</comment>
<evidence type="ECO:0000313" key="10">
    <source>
        <dbReference type="EMBL" id="TIC23973.1"/>
    </source>
</evidence>
<feature type="transmembrane region" description="Helical" evidence="7">
    <location>
        <begin position="167"/>
        <end position="189"/>
    </location>
</feature>
<evidence type="ECO:0000313" key="11">
    <source>
        <dbReference type="EMBL" id="TIC58712.1"/>
    </source>
</evidence>
<dbReference type="EMBL" id="SPRO01000079">
    <property type="protein sequence ID" value="TIC23973.1"/>
    <property type="molecule type" value="Genomic_DNA"/>
</dbReference>
<evidence type="ECO:0000313" key="18">
    <source>
        <dbReference type="Proteomes" id="UP000310708"/>
    </source>
</evidence>
<feature type="transmembrane region" description="Helical" evidence="7">
    <location>
        <begin position="35"/>
        <end position="54"/>
    </location>
</feature>
<evidence type="ECO:0000256" key="2">
    <source>
        <dbReference type="ARBA" id="ARBA00004141"/>
    </source>
</evidence>
<evidence type="ECO:0000256" key="3">
    <source>
        <dbReference type="ARBA" id="ARBA00009025"/>
    </source>
</evidence>
<feature type="transmembrane region" description="Helical" evidence="7">
    <location>
        <begin position="85"/>
        <end position="104"/>
    </location>
</feature>
<comment type="function">
    <text evidence="1">Core subunit of the mitochondrial membrane respiratory chain NADH dehydrogenase (Complex I) that is believed to belong to the minimal assembly required for catalysis. Complex I functions in the transfer of electrons from NADH to the respiratory chain. The immediate electron acceptor for the enzyme is believed to be ubiquinone.</text>
</comment>
<dbReference type="PRINTS" id="PR01437">
    <property type="entry name" value="NUOXDRDTASE4"/>
</dbReference>
<feature type="transmembrane region" description="Helical" evidence="7">
    <location>
        <begin position="451"/>
        <end position="468"/>
    </location>
</feature>
<evidence type="ECO:0000313" key="15">
    <source>
        <dbReference type="Proteomes" id="UP000305647"/>
    </source>
</evidence>
<feature type="transmembrane region" description="Helical" evidence="7">
    <location>
        <begin position="272"/>
        <end position="291"/>
    </location>
</feature>
<dbReference type="EMBL" id="SPRV01000081">
    <property type="protein sequence ID" value="TIC58712.1"/>
    <property type="molecule type" value="Genomic_DNA"/>
</dbReference>
<proteinExistence type="inferred from homology"/>
<feature type="transmembrane region" description="Helical" evidence="7">
    <location>
        <begin position="239"/>
        <end position="260"/>
    </location>
</feature>
<dbReference type="GO" id="GO:0016020">
    <property type="term" value="C:membrane"/>
    <property type="evidence" value="ECO:0007669"/>
    <property type="project" value="UniProtKB-SubCell"/>
</dbReference>
<feature type="transmembrane region" description="Helical" evidence="7">
    <location>
        <begin position="338"/>
        <end position="355"/>
    </location>
</feature>
<comment type="similarity">
    <text evidence="3">Belongs to the complex I subunit 4 family.</text>
</comment>
<evidence type="ECO:0000256" key="5">
    <source>
        <dbReference type="ARBA" id="ARBA00022989"/>
    </source>
</evidence>
<feature type="domain" description="NADH:quinone oxidoreductase/Mrp antiporter transmembrane" evidence="8">
    <location>
        <begin position="132"/>
        <end position="418"/>
    </location>
</feature>
<dbReference type="Proteomes" id="UP000310708">
    <property type="component" value="Unassembled WGS sequence"/>
</dbReference>
<feature type="transmembrane region" description="Helical" evidence="7">
    <location>
        <begin position="367"/>
        <end position="389"/>
    </location>
</feature>
<dbReference type="InterPro" id="IPR003918">
    <property type="entry name" value="NADH_UbQ_OxRdtase"/>
</dbReference>
<evidence type="ECO:0000256" key="6">
    <source>
        <dbReference type="ARBA" id="ARBA00023136"/>
    </source>
</evidence>
<reference evidence="14 15" key="1">
    <citation type="submission" date="2019-03" db="EMBL/GenBank/DDBJ databases">
        <title>Sequencing 25 genomes of Wallemia mellicola.</title>
        <authorList>
            <person name="Gostincar C."/>
        </authorList>
    </citation>
    <scope>NUCLEOTIDE SEQUENCE [LARGE SCALE GENOMIC DNA]</scope>
    <source>
        <strain evidence="12 16">EXF-1274</strain>
        <strain evidence="11 14">EXF-1277</strain>
        <strain evidence="9 17">EXF-6152</strain>
        <strain evidence="13 18">EXF-757</strain>
        <strain evidence="10 15">EXF-8738</strain>
    </source>
</reference>
<dbReference type="GO" id="GO:0003954">
    <property type="term" value="F:NADH dehydrogenase activity"/>
    <property type="evidence" value="ECO:0007669"/>
    <property type="project" value="TreeGrafter"/>
</dbReference>
<keyword evidence="6 7" id="KW-0472">Membrane</keyword>
<dbReference type="OrthoDB" id="2979252at2759"/>
<feature type="transmembrane region" description="Helical" evidence="7">
    <location>
        <begin position="409"/>
        <end position="430"/>
    </location>
</feature>
<comment type="subcellular location">
    <subcellularLocation>
        <location evidence="2">Membrane</location>
        <topology evidence="2">Multi-pass membrane protein</topology>
    </subcellularLocation>
</comment>